<protein>
    <submittedName>
        <fullName evidence="1">Uncharacterized protein</fullName>
    </submittedName>
</protein>
<dbReference type="KEGG" id="hhg:XM38_049580"/>
<dbReference type="EMBL" id="CP021983">
    <property type="protein sequence ID" value="ASC73984.1"/>
    <property type="molecule type" value="Genomic_DNA"/>
</dbReference>
<proteinExistence type="predicted"/>
<keyword evidence="2" id="KW-1185">Reference proteome</keyword>
<evidence type="ECO:0000313" key="2">
    <source>
        <dbReference type="Proteomes" id="UP000191901"/>
    </source>
</evidence>
<dbReference type="AlphaFoldDB" id="A0A1Z3HUJ8"/>
<gene>
    <name evidence="1" type="ORF">XM38_049580</name>
</gene>
<organism evidence="1 2">
    <name type="scientific">Halomicronema hongdechloris C2206</name>
    <dbReference type="NCBI Taxonomy" id="1641165"/>
    <lineage>
        <taxon>Bacteria</taxon>
        <taxon>Bacillati</taxon>
        <taxon>Cyanobacteriota</taxon>
        <taxon>Cyanophyceae</taxon>
        <taxon>Nodosilineales</taxon>
        <taxon>Nodosilineaceae</taxon>
        <taxon>Halomicronema</taxon>
    </lineage>
</organism>
<name>A0A1Z3HUJ8_9CYAN</name>
<dbReference type="Proteomes" id="UP000191901">
    <property type="component" value="Chromosome"/>
</dbReference>
<accession>A0A1Z3HUJ8</accession>
<reference evidence="1 2" key="1">
    <citation type="journal article" date="2016" name="Biochim. Biophys. Acta">
        <title>Characterization of red-shifted phycobilisomes isolated from the chlorophyll f-containing cyanobacterium Halomicronema hongdechloris.</title>
        <authorList>
            <person name="Li Y."/>
            <person name="Lin Y."/>
            <person name="Garvey C.J."/>
            <person name="Birch D."/>
            <person name="Corkery R.W."/>
            <person name="Loughlin P.C."/>
            <person name="Scheer H."/>
            <person name="Willows R.D."/>
            <person name="Chen M."/>
        </authorList>
    </citation>
    <scope>NUCLEOTIDE SEQUENCE [LARGE SCALE GENOMIC DNA]</scope>
    <source>
        <strain evidence="1 2">C2206</strain>
    </source>
</reference>
<sequence>MTVNDKPSLDIFWLRDKNLTNLDSLDDPDVLAQEMVENLEAGLESFRAIATALQGS</sequence>
<evidence type="ECO:0000313" key="1">
    <source>
        <dbReference type="EMBL" id="ASC73984.1"/>
    </source>
</evidence>